<feature type="transmembrane region" description="Helical" evidence="6">
    <location>
        <begin position="72"/>
        <end position="91"/>
    </location>
</feature>
<evidence type="ECO:0000256" key="2">
    <source>
        <dbReference type="ARBA" id="ARBA00022475"/>
    </source>
</evidence>
<evidence type="ECO:0000256" key="6">
    <source>
        <dbReference type="SAM" id="Phobius"/>
    </source>
</evidence>
<dbReference type="Pfam" id="PF03788">
    <property type="entry name" value="LrgA"/>
    <property type="match status" value="1"/>
</dbReference>
<name>A0A157QIX9_9BORD</name>
<sequence>MASRRSFLLSFRLALRRSRLLQIALIVLFALAGQALAGWSGLPIPGGVLGLLMVLALLASGRLPIRAVRLGASWLLAEMLLFFVPAVMSVLDHREFLGVLGLKLLAVIALGTLLVMAGTALTIDLCYRWMHRRAA</sequence>
<accession>A0A157QIX9</accession>
<keyword evidence="5 6" id="KW-0472">Membrane</keyword>
<evidence type="ECO:0000256" key="4">
    <source>
        <dbReference type="ARBA" id="ARBA00022989"/>
    </source>
</evidence>
<comment type="subcellular location">
    <subcellularLocation>
        <location evidence="1">Cell membrane</location>
        <topology evidence="1">Multi-pass membrane protein</topology>
    </subcellularLocation>
</comment>
<protein>
    <submittedName>
        <fullName evidence="7">Holin-like protein</fullName>
    </submittedName>
</protein>
<evidence type="ECO:0000313" key="7">
    <source>
        <dbReference type="EMBL" id="SAI45727.1"/>
    </source>
</evidence>
<dbReference type="GO" id="GO:0005886">
    <property type="term" value="C:plasma membrane"/>
    <property type="evidence" value="ECO:0007669"/>
    <property type="project" value="UniProtKB-SubCell"/>
</dbReference>
<reference evidence="7 8" key="1">
    <citation type="submission" date="2016-03" db="EMBL/GenBank/DDBJ databases">
        <authorList>
            <consortium name="Pathogen Informatics"/>
        </authorList>
    </citation>
    <scope>NUCLEOTIDE SEQUENCE [LARGE SCALE GENOMIC DNA]</scope>
    <source>
        <strain evidence="7 8">NCTC13364</strain>
    </source>
</reference>
<organism evidence="7 8">
    <name type="scientific">Bordetella ansorpii</name>
    <dbReference type="NCBI Taxonomy" id="288768"/>
    <lineage>
        <taxon>Bacteria</taxon>
        <taxon>Pseudomonadati</taxon>
        <taxon>Pseudomonadota</taxon>
        <taxon>Betaproteobacteria</taxon>
        <taxon>Burkholderiales</taxon>
        <taxon>Alcaligenaceae</taxon>
        <taxon>Bordetella</taxon>
    </lineage>
</organism>
<proteinExistence type="predicted"/>
<keyword evidence="4 6" id="KW-1133">Transmembrane helix</keyword>
<evidence type="ECO:0000256" key="5">
    <source>
        <dbReference type="ARBA" id="ARBA00023136"/>
    </source>
</evidence>
<gene>
    <name evidence="7" type="ORF">SAMEA1982600_03604</name>
</gene>
<keyword evidence="2" id="KW-1003">Cell membrane</keyword>
<feature type="transmembrane region" description="Helical" evidence="6">
    <location>
        <begin position="47"/>
        <end position="65"/>
    </location>
</feature>
<dbReference type="InterPro" id="IPR005538">
    <property type="entry name" value="LrgA/CidA"/>
</dbReference>
<feature type="transmembrane region" description="Helical" evidence="6">
    <location>
        <begin position="97"/>
        <end position="123"/>
    </location>
</feature>
<dbReference type="EMBL" id="FKBS01000025">
    <property type="protein sequence ID" value="SAI45727.1"/>
    <property type="molecule type" value="Genomic_DNA"/>
</dbReference>
<dbReference type="RefSeq" id="WP_066416420.1">
    <property type="nucleotide sequence ID" value="NZ_FKBS01000025.1"/>
</dbReference>
<keyword evidence="3 6" id="KW-0812">Transmembrane</keyword>
<evidence type="ECO:0000256" key="3">
    <source>
        <dbReference type="ARBA" id="ARBA00022692"/>
    </source>
</evidence>
<dbReference type="Proteomes" id="UP000077037">
    <property type="component" value="Unassembled WGS sequence"/>
</dbReference>
<dbReference type="PANTHER" id="PTHR33931">
    <property type="entry name" value="HOLIN-LIKE PROTEIN CIDA-RELATED"/>
    <property type="match status" value="1"/>
</dbReference>
<dbReference type="OrthoDB" id="194658at2"/>
<dbReference type="AlphaFoldDB" id="A0A157QIX9"/>
<dbReference type="PANTHER" id="PTHR33931:SF2">
    <property type="entry name" value="HOLIN-LIKE PROTEIN CIDA"/>
    <property type="match status" value="1"/>
</dbReference>
<evidence type="ECO:0000313" key="8">
    <source>
        <dbReference type="Proteomes" id="UP000077037"/>
    </source>
</evidence>
<evidence type="ECO:0000256" key="1">
    <source>
        <dbReference type="ARBA" id="ARBA00004651"/>
    </source>
</evidence>